<dbReference type="EMBL" id="KI913165">
    <property type="protein sequence ID" value="ETV70502.1"/>
    <property type="molecule type" value="Genomic_DNA"/>
</dbReference>
<evidence type="ECO:0000313" key="1">
    <source>
        <dbReference type="EMBL" id="ETV70502.1"/>
    </source>
</evidence>
<dbReference type="GeneID" id="20815892"/>
<reference evidence="1" key="1">
    <citation type="submission" date="2013-12" db="EMBL/GenBank/DDBJ databases">
        <title>The Genome Sequence of Aphanomyces astaci APO3.</title>
        <authorList>
            <consortium name="The Broad Institute Genomics Platform"/>
            <person name="Russ C."/>
            <person name="Tyler B."/>
            <person name="van West P."/>
            <person name="Dieguez-Uribeondo J."/>
            <person name="Young S.K."/>
            <person name="Zeng Q."/>
            <person name="Gargeya S."/>
            <person name="Fitzgerald M."/>
            <person name="Abouelleil A."/>
            <person name="Alvarado L."/>
            <person name="Chapman S.B."/>
            <person name="Gainer-Dewar J."/>
            <person name="Goldberg J."/>
            <person name="Griggs A."/>
            <person name="Gujja S."/>
            <person name="Hansen M."/>
            <person name="Howarth C."/>
            <person name="Imamovic A."/>
            <person name="Ireland A."/>
            <person name="Larimer J."/>
            <person name="McCowan C."/>
            <person name="Murphy C."/>
            <person name="Pearson M."/>
            <person name="Poon T.W."/>
            <person name="Priest M."/>
            <person name="Roberts A."/>
            <person name="Saif S."/>
            <person name="Shea T."/>
            <person name="Sykes S."/>
            <person name="Wortman J."/>
            <person name="Nusbaum C."/>
            <person name="Birren B."/>
        </authorList>
    </citation>
    <scope>NUCLEOTIDE SEQUENCE [LARGE SCALE GENOMIC DNA]</scope>
    <source>
        <strain evidence="1">APO3</strain>
    </source>
</reference>
<dbReference type="VEuPathDB" id="FungiDB:H257_13896"/>
<dbReference type="AlphaFoldDB" id="W4FSQ5"/>
<gene>
    <name evidence="1" type="ORF">H257_13896</name>
</gene>
<accession>W4FSQ5</accession>
<proteinExistence type="predicted"/>
<sequence>MSMKMLLDTCTSSIRFPATSELMFLLYMYVRDRQAPRPHMDQRAKGSQPWTLWRSFRCTSTDMLSSPFQLHVGHMPHDPTRELLLAWPLPP</sequence>
<organism evidence="1">
    <name type="scientific">Aphanomyces astaci</name>
    <name type="common">Crayfish plague agent</name>
    <dbReference type="NCBI Taxonomy" id="112090"/>
    <lineage>
        <taxon>Eukaryota</taxon>
        <taxon>Sar</taxon>
        <taxon>Stramenopiles</taxon>
        <taxon>Oomycota</taxon>
        <taxon>Saprolegniomycetes</taxon>
        <taxon>Saprolegniales</taxon>
        <taxon>Verrucalvaceae</taxon>
        <taxon>Aphanomyces</taxon>
    </lineage>
</organism>
<name>W4FSQ5_APHAT</name>
<dbReference type="RefSeq" id="XP_009839885.1">
    <property type="nucleotide sequence ID" value="XM_009841583.1"/>
</dbReference>
<protein>
    <submittedName>
        <fullName evidence="1">Uncharacterized protein</fullName>
    </submittedName>
</protein>